<evidence type="ECO:0000256" key="2">
    <source>
        <dbReference type="ARBA" id="ARBA00023125"/>
    </source>
</evidence>
<dbReference type="Proteomes" id="UP000233343">
    <property type="component" value="Unassembled WGS sequence"/>
</dbReference>
<dbReference type="GO" id="GO:0003677">
    <property type="term" value="F:DNA binding"/>
    <property type="evidence" value="ECO:0007669"/>
    <property type="project" value="UniProtKB-UniRule"/>
</dbReference>
<dbReference type="SUPFAM" id="SSF46689">
    <property type="entry name" value="Homeodomain-like"/>
    <property type="match status" value="1"/>
</dbReference>
<dbReference type="PROSITE" id="PS50977">
    <property type="entry name" value="HTH_TETR_2"/>
    <property type="match status" value="1"/>
</dbReference>
<reference evidence="5 6" key="1">
    <citation type="journal article" date="2010" name="Int. J. Syst. Evol. Microbiol.">
        <title>Bacillus horneckiae sp. nov., isolated from a spacecraft-assembly clean room.</title>
        <authorList>
            <person name="Vaishampayan P."/>
            <person name="Probst A."/>
            <person name="Krishnamurthi S."/>
            <person name="Ghosh S."/>
            <person name="Osman S."/>
            <person name="McDowall A."/>
            <person name="Ruckmani A."/>
            <person name="Mayilraj S."/>
            <person name="Venkateswaran K."/>
        </authorList>
    </citation>
    <scope>NUCLEOTIDE SEQUENCE [LARGE SCALE GENOMIC DNA]</scope>
    <source>
        <strain evidence="6">1PO1SC</strain>
    </source>
</reference>
<accession>A0A2N0ZGA6</accession>
<proteinExistence type="predicted"/>
<dbReference type="InterPro" id="IPR001647">
    <property type="entry name" value="HTH_TetR"/>
</dbReference>
<dbReference type="Pfam" id="PF00440">
    <property type="entry name" value="TetR_N"/>
    <property type="match status" value="1"/>
</dbReference>
<dbReference type="PANTHER" id="PTHR43479">
    <property type="entry name" value="ACREF/ENVCD OPERON REPRESSOR-RELATED"/>
    <property type="match status" value="1"/>
</dbReference>
<organism evidence="5 6">
    <name type="scientific">Cytobacillus horneckiae</name>
    <dbReference type="NCBI Taxonomy" id="549687"/>
    <lineage>
        <taxon>Bacteria</taxon>
        <taxon>Bacillati</taxon>
        <taxon>Bacillota</taxon>
        <taxon>Bacilli</taxon>
        <taxon>Bacillales</taxon>
        <taxon>Bacillaceae</taxon>
        <taxon>Cytobacillus</taxon>
    </lineage>
</organism>
<dbReference type="InterPro" id="IPR050624">
    <property type="entry name" value="HTH-type_Tx_Regulator"/>
</dbReference>
<dbReference type="Gene3D" id="1.10.357.10">
    <property type="entry name" value="Tetracycline Repressor, domain 2"/>
    <property type="match status" value="1"/>
</dbReference>
<dbReference type="RefSeq" id="WP_066193378.1">
    <property type="nucleotide sequence ID" value="NZ_JAFDQP010000003.1"/>
</dbReference>
<gene>
    <name evidence="5" type="ORF">CWS20_13280</name>
</gene>
<name>A0A2N0ZGA6_9BACI</name>
<protein>
    <submittedName>
        <fullName evidence="5">TetR/AcrR family transcriptional regulator</fullName>
    </submittedName>
</protein>
<dbReference type="AlphaFoldDB" id="A0A2N0ZGA6"/>
<keyword evidence="6" id="KW-1185">Reference proteome</keyword>
<evidence type="ECO:0000256" key="3">
    <source>
        <dbReference type="PROSITE-ProRule" id="PRU00335"/>
    </source>
</evidence>
<evidence type="ECO:0000259" key="4">
    <source>
        <dbReference type="PROSITE" id="PS50977"/>
    </source>
</evidence>
<dbReference type="SUPFAM" id="SSF48498">
    <property type="entry name" value="Tetracyclin repressor-like, C-terminal domain"/>
    <property type="match status" value="1"/>
</dbReference>
<dbReference type="PRINTS" id="PR00455">
    <property type="entry name" value="HTHTETR"/>
</dbReference>
<dbReference type="PANTHER" id="PTHR43479:SF11">
    <property type="entry name" value="ACREF_ENVCD OPERON REPRESSOR-RELATED"/>
    <property type="match status" value="1"/>
</dbReference>
<keyword evidence="2 3" id="KW-0238">DNA-binding</keyword>
<evidence type="ECO:0000313" key="5">
    <source>
        <dbReference type="EMBL" id="PKG28537.1"/>
    </source>
</evidence>
<dbReference type="EMBL" id="PISD01000028">
    <property type="protein sequence ID" value="PKG28537.1"/>
    <property type="molecule type" value="Genomic_DNA"/>
</dbReference>
<dbReference type="InterPro" id="IPR036271">
    <property type="entry name" value="Tet_transcr_reg_TetR-rel_C_sf"/>
</dbReference>
<dbReference type="Gene3D" id="1.10.10.60">
    <property type="entry name" value="Homeodomain-like"/>
    <property type="match status" value="1"/>
</dbReference>
<dbReference type="InterPro" id="IPR009057">
    <property type="entry name" value="Homeodomain-like_sf"/>
</dbReference>
<comment type="caution">
    <text evidence="5">The sequence shown here is derived from an EMBL/GenBank/DDBJ whole genome shotgun (WGS) entry which is preliminary data.</text>
</comment>
<evidence type="ECO:0000256" key="1">
    <source>
        <dbReference type="ARBA" id="ARBA00022491"/>
    </source>
</evidence>
<keyword evidence="1" id="KW-0678">Repressor</keyword>
<evidence type="ECO:0000313" key="6">
    <source>
        <dbReference type="Proteomes" id="UP000233343"/>
    </source>
</evidence>
<feature type="DNA-binding region" description="H-T-H motif" evidence="3">
    <location>
        <begin position="32"/>
        <end position="51"/>
    </location>
</feature>
<sequence>MNKRQMQALETKRKILQTALALFQEKGFSHVSVDEIIDKTNTSKGAFYNHFKSKHDIFFEKFKEIDQYYINDVEPELAKLQFIEQKLHKFFEMQMDFIDEHFGWDVTRTIYEHELNVDKESFFLNPNRPLYEVLTRLCDEAKEEGYFRQDIPTKSMVTVFARAIRGMLYDWSIHQGTYSLTKEYKLLFHTVIAGLRQD</sequence>
<feature type="domain" description="HTH tetR-type" evidence="4">
    <location>
        <begin position="9"/>
        <end position="69"/>
    </location>
</feature>